<dbReference type="Proteomes" id="UP000594028">
    <property type="component" value="Segment"/>
</dbReference>
<keyword evidence="2" id="KW-1185">Reference proteome</keyword>
<proteinExistence type="predicted"/>
<dbReference type="EMBL" id="MT774408">
    <property type="protein sequence ID" value="QOR57682.1"/>
    <property type="molecule type" value="Genomic_DNA"/>
</dbReference>
<protein>
    <submittedName>
        <fullName evidence="1">Uncharacterized protein</fullName>
    </submittedName>
</protein>
<dbReference type="GeneID" id="65131835"/>
<sequence length="84" mass="10063">MKNLILPVESKTFNNIVRRKQRIINHSITTKYNEVFTKDFDVIKLINAYGDYAYFKFVSAELKEDFETKKPYIRIYLGDLIYTD</sequence>
<dbReference type="RefSeq" id="YP_010113322.1">
    <property type="nucleotide sequence ID" value="NC_055901.1"/>
</dbReference>
<evidence type="ECO:0000313" key="1">
    <source>
        <dbReference type="EMBL" id="QOR57682.1"/>
    </source>
</evidence>
<evidence type="ECO:0000313" key="2">
    <source>
        <dbReference type="Proteomes" id="UP000594028"/>
    </source>
</evidence>
<reference evidence="1 2" key="1">
    <citation type="submission" date="2020-07" db="EMBL/GenBank/DDBJ databases">
        <title>Taxonomic proposal: Crassvirales, a new order of highly abundant and diverse bacterial viruses.</title>
        <authorList>
            <person name="Shkoporov A.N."/>
            <person name="Stockdale S.R."/>
            <person name="Guerin E."/>
            <person name="Ross R.P."/>
            <person name="Hill C."/>
        </authorList>
    </citation>
    <scope>NUCLEOTIDE SEQUENCE [LARGE SCALE GENOMIC DNA]</scope>
</reference>
<organism evidence="1 2">
    <name type="scientific">uncultured phage cr130_1</name>
    <dbReference type="NCBI Taxonomy" id="2772092"/>
    <lineage>
        <taxon>Viruses</taxon>
        <taxon>Duplodnaviria</taxon>
        <taxon>Heunggongvirae</taxon>
        <taxon>Uroviricota</taxon>
        <taxon>Caudoviricetes</taxon>
        <taxon>Crassvirales</taxon>
        <taxon>Suoliviridae</taxon>
        <taxon>Oafivirinae</taxon>
        <taxon>Chuhaivirus</taxon>
        <taxon>Chuhaivirus simiae</taxon>
    </lineage>
</organism>
<dbReference type="KEGG" id="vg:65131835"/>
<name>A0A7M1RV17_9CAUD</name>
<accession>A0A7M1RV17</accession>